<evidence type="ECO:0000256" key="2">
    <source>
        <dbReference type="ARBA" id="ARBA00023002"/>
    </source>
</evidence>
<dbReference type="PROSITE" id="PS00061">
    <property type="entry name" value="ADH_SHORT"/>
    <property type="match status" value="1"/>
</dbReference>
<evidence type="ECO:0000313" key="3">
    <source>
        <dbReference type="EMBL" id="VVD64144.1"/>
    </source>
</evidence>
<gene>
    <name evidence="3" type="primary">fabG_2</name>
    <name evidence="3" type="ORF">PTE30175_00253</name>
</gene>
<reference evidence="3 4" key="1">
    <citation type="submission" date="2019-08" db="EMBL/GenBank/DDBJ databases">
        <authorList>
            <person name="Peeters C."/>
        </authorList>
    </citation>
    <scope>NUCLEOTIDE SEQUENCE [LARGE SCALE GENOMIC DNA]</scope>
    <source>
        <strain evidence="3 4">LMG 30175</strain>
    </source>
</reference>
<dbReference type="OrthoDB" id="9803333at2"/>
<proteinExistence type="inferred from homology"/>
<dbReference type="InterPro" id="IPR036291">
    <property type="entry name" value="NAD(P)-bd_dom_sf"/>
</dbReference>
<name>A0A5E4RNS1_9BURK</name>
<dbReference type="AlphaFoldDB" id="A0A5E4RNS1"/>
<protein>
    <submittedName>
        <fullName evidence="3">3-ketoacyl-ACP reductase</fullName>
        <ecNumber evidence="3">1.1.1.100</ecNumber>
    </submittedName>
</protein>
<accession>A0A5E4RNS1</accession>
<dbReference type="EMBL" id="CABPRZ010000001">
    <property type="protein sequence ID" value="VVD64144.1"/>
    <property type="molecule type" value="Genomic_DNA"/>
</dbReference>
<dbReference type="InterPro" id="IPR002347">
    <property type="entry name" value="SDR_fam"/>
</dbReference>
<dbReference type="InterPro" id="IPR020904">
    <property type="entry name" value="Sc_DH/Rdtase_CS"/>
</dbReference>
<sequence>MSYILTGFEGKVAVVTGAGRMRSIGRPIALALAQAGCDVVLTGTGRPAEQYPEDEREVNWRDIESVADEIRQIGRRALPVVSDVSNPESVDALLERVVDEFGRVDFLVNNAGATRGGDRVPATEMSIETWQRVMNTNLNGTFYMSRAFARRMGEQGEGGAIINISSLAAQLLAPDTSAYATTKVAINGLTTIMARELGPKKIRVNVVAPGIVETSRLDDVPRGKVWDDMIAAYISLGRAGTGEDIAHLVAFLCSDQGEWITGQNIYVDGGHLPTPRR</sequence>
<dbReference type="PANTHER" id="PTHR42760">
    <property type="entry name" value="SHORT-CHAIN DEHYDROGENASES/REDUCTASES FAMILY MEMBER"/>
    <property type="match status" value="1"/>
</dbReference>
<dbReference type="Proteomes" id="UP000414233">
    <property type="component" value="Unassembled WGS sequence"/>
</dbReference>
<dbReference type="Gene3D" id="3.40.50.720">
    <property type="entry name" value="NAD(P)-binding Rossmann-like Domain"/>
    <property type="match status" value="1"/>
</dbReference>
<dbReference type="SUPFAM" id="SSF51735">
    <property type="entry name" value="NAD(P)-binding Rossmann-fold domains"/>
    <property type="match status" value="1"/>
</dbReference>
<dbReference type="RefSeq" id="WP_150695233.1">
    <property type="nucleotide sequence ID" value="NZ_CABPRZ010000001.1"/>
</dbReference>
<dbReference type="Pfam" id="PF13561">
    <property type="entry name" value="adh_short_C2"/>
    <property type="match status" value="1"/>
</dbReference>
<keyword evidence="2 3" id="KW-0560">Oxidoreductase</keyword>
<dbReference type="NCBIfam" id="NF005559">
    <property type="entry name" value="PRK07231.1"/>
    <property type="match status" value="1"/>
</dbReference>
<evidence type="ECO:0000313" key="4">
    <source>
        <dbReference type="Proteomes" id="UP000414233"/>
    </source>
</evidence>
<dbReference type="PRINTS" id="PR00081">
    <property type="entry name" value="GDHRDH"/>
</dbReference>
<dbReference type="GO" id="GO:0004316">
    <property type="term" value="F:3-oxoacyl-[acyl-carrier-protein] reductase (NADPH) activity"/>
    <property type="evidence" value="ECO:0007669"/>
    <property type="project" value="UniProtKB-EC"/>
</dbReference>
<dbReference type="PANTHER" id="PTHR42760:SF133">
    <property type="entry name" value="3-OXOACYL-[ACYL-CARRIER-PROTEIN] REDUCTASE"/>
    <property type="match status" value="1"/>
</dbReference>
<organism evidence="3 4">
    <name type="scientific">Pandoraea terrae</name>
    <dbReference type="NCBI Taxonomy" id="1537710"/>
    <lineage>
        <taxon>Bacteria</taxon>
        <taxon>Pseudomonadati</taxon>
        <taxon>Pseudomonadota</taxon>
        <taxon>Betaproteobacteria</taxon>
        <taxon>Burkholderiales</taxon>
        <taxon>Burkholderiaceae</taxon>
        <taxon>Pandoraea</taxon>
    </lineage>
</organism>
<keyword evidence="4" id="KW-1185">Reference proteome</keyword>
<comment type="similarity">
    <text evidence="1">Belongs to the short-chain dehydrogenases/reductases (SDR) family.</text>
</comment>
<dbReference type="FunFam" id="3.40.50.720:FF:000084">
    <property type="entry name" value="Short-chain dehydrogenase reductase"/>
    <property type="match status" value="1"/>
</dbReference>
<dbReference type="EC" id="1.1.1.100" evidence="3"/>
<dbReference type="PRINTS" id="PR00080">
    <property type="entry name" value="SDRFAMILY"/>
</dbReference>
<evidence type="ECO:0000256" key="1">
    <source>
        <dbReference type="ARBA" id="ARBA00006484"/>
    </source>
</evidence>